<gene>
    <name evidence="1" type="ORF">SAMN02745704_02345</name>
</gene>
<proteinExistence type="predicted"/>
<dbReference type="Proteomes" id="UP000190027">
    <property type="component" value="Unassembled WGS sequence"/>
</dbReference>
<dbReference type="OrthoDB" id="5447835at2"/>
<organism evidence="1 2">
    <name type="scientific">Paucidesulfovibrio gracilis DSM 16080</name>
    <dbReference type="NCBI Taxonomy" id="1121449"/>
    <lineage>
        <taxon>Bacteria</taxon>
        <taxon>Pseudomonadati</taxon>
        <taxon>Thermodesulfobacteriota</taxon>
        <taxon>Desulfovibrionia</taxon>
        <taxon>Desulfovibrionales</taxon>
        <taxon>Desulfovibrionaceae</taxon>
        <taxon>Paucidesulfovibrio</taxon>
    </lineage>
</organism>
<dbReference type="EMBL" id="FUYC01000014">
    <property type="protein sequence ID" value="SKA91496.1"/>
    <property type="molecule type" value="Genomic_DNA"/>
</dbReference>
<sequence length="254" mass="29797">MSKAWIMAKRPEFVRDMFRNFCQACMTLDEQFERYDRLGSMDFDQLRDLIGEEGFKGLLWRLKDTAHHVFRNDPDDPIQGRFLDWGMGYIFHECIKLKEDIYQQMTYAPWLREMAVEGAHGHDVAGQLLSLPAQTEESMRREIARIRVILDQCKRLLPVYLSRHSENALLARFIFSQNSMVRAVFCELYDALVNGIYAGRPWMLYILASRSLRLGGWMDQAEEAVTEAYKINPNHKIVLQEKKIIDNWSLSIHS</sequence>
<dbReference type="RefSeq" id="WP_078717892.1">
    <property type="nucleotide sequence ID" value="NZ_FUYC01000014.1"/>
</dbReference>
<dbReference type="STRING" id="1121449.SAMN02745704_02345"/>
<protein>
    <submittedName>
        <fullName evidence="1">Uncharacterized protein</fullName>
    </submittedName>
</protein>
<evidence type="ECO:0000313" key="2">
    <source>
        <dbReference type="Proteomes" id="UP000190027"/>
    </source>
</evidence>
<name>A0A1T4XPK7_9BACT</name>
<reference evidence="1 2" key="1">
    <citation type="submission" date="2017-02" db="EMBL/GenBank/DDBJ databases">
        <authorList>
            <person name="Peterson S.W."/>
        </authorList>
    </citation>
    <scope>NUCLEOTIDE SEQUENCE [LARGE SCALE GENOMIC DNA]</scope>
    <source>
        <strain evidence="1 2">DSM 16080</strain>
    </source>
</reference>
<dbReference type="AlphaFoldDB" id="A0A1T4XPK7"/>
<accession>A0A1T4XPK7</accession>
<evidence type="ECO:0000313" key="1">
    <source>
        <dbReference type="EMBL" id="SKA91496.1"/>
    </source>
</evidence>
<keyword evidence="2" id="KW-1185">Reference proteome</keyword>